<name>A0AAJ7RPE2_CEPCN</name>
<keyword evidence="2" id="KW-0732">Signal</keyword>
<feature type="region of interest" description="Disordered" evidence="1">
    <location>
        <begin position="1567"/>
        <end position="1606"/>
    </location>
</feature>
<feature type="compositionally biased region" description="Polar residues" evidence="1">
    <location>
        <begin position="2836"/>
        <end position="2846"/>
    </location>
</feature>
<feature type="compositionally biased region" description="Low complexity" evidence="1">
    <location>
        <begin position="36"/>
        <end position="47"/>
    </location>
</feature>
<feature type="region of interest" description="Disordered" evidence="1">
    <location>
        <begin position="2774"/>
        <end position="2846"/>
    </location>
</feature>
<proteinExistence type="predicted"/>
<feature type="compositionally biased region" description="Polar residues" evidence="1">
    <location>
        <begin position="379"/>
        <end position="393"/>
    </location>
</feature>
<feature type="region of interest" description="Disordered" evidence="1">
    <location>
        <begin position="1016"/>
        <end position="1087"/>
    </location>
</feature>
<feature type="compositionally biased region" description="Low complexity" evidence="1">
    <location>
        <begin position="1137"/>
        <end position="1149"/>
    </location>
</feature>
<feature type="compositionally biased region" description="Basic and acidic residues" evidence="1">
    <location>
        <begin position="400"/>
        <end position="416"/>
    </location>
</feature>
<feature type="compositionally biased region" description="Basic and acidic residues" evidence="1">
    <location>
        <begin position="449"/>
        <end position="466"/>
    </location>
</feature>
<feature type="compositionally biased region" description="Low complexity" evidence="1">
    <location>
        <begin position="2997"/>
        <end position="3008"/>
    </location>
</feature>
<accession>A0AAJ7RPE2</accession>
<feature type="compositionally biased region" description="Low complexity" evidence="1">
    <location>
        <begin position="251"/>
        <end position="266"/>
    </location>
</feature>
<feature type="compositionally biased region" description="Polar residues" evidence="1">
    <location>
        <begin position="274"/>
        <end position="296"/>
    </location>
</feature>
<feature type="region of interest" description="Disordered" evidence="1">
    <location>
        <begin position="1124"/>
        <end position="1149"/>
    </location>
</feature>
<gene>
    <name evidence="4" type="primary">LOC107271737</name>
</gene>
<feature type="compositionally biased region" description="Basic and acidic residues" evidence="1">
    <location>
        <begin position="187"/>
        <end position="205"/>
    </location>
</feature>
<feature type="region of interest" description="Disordered" evidence="1">
    <location>
        <begin position="675"/>
        <end position="768"/>
    </location>
</feature>
<feature type="region of interest" description="Disordered" evidence="1">
    <location>
        <begin position="180"/>
        <end position="299"/>
    </location>
</feature>
<feature type="region of interest" description="Disordered" evidence="1">
    <location>
        <begin position="526"/>
        <end position="647"/>
    </location>
</feature>
<feature type="compositionally biased region" description="Basic residues" evidence="1">
    <location>
        <begin position="704"/>
        <end position="713"/>
    </location>
</feature>
<feature type="compositionally biased region" description="Polar residues" evidence="1">
    <location>
        <begin position="431"/>
        <end position="448"/>
    </location>
</feature>
<feature type="compositionally biased region" description="Polar residues" evidence="1">
    <location>
        <begin position="563"/>
        <end position="580"/>
    </location>
</feature>
<dbReference type="Proteomes" id="UP000694920">
    <property type="component" value="Unplaced"/>
</dbReference>
<feature type="compositionally biased region" description="Low complexity" evidence="1">
    <location>
        <begin position="3093"/>
        <end position="3102"/>
    </location>
</feature>
<feature type="region of interest" description="Disordered" evidence="1">
    <location>
        <begin position="314"/>
        <end position="484"/>
    </location>
</feature>
<feature type="region of interest" description="Disordered" evidence="1">
    <location>
        <begin position="1332"/>
        <end position="1411"/>
    </location>
</feature>
<feature type="region of interest" description="Disordered" evidence="1">
    <location>
        <begin position="922"/>
        <end position="946"/>
    </location>
</feature>
<sequence>MEWRLWCFPVVLLLFVTADALRGPSAQGDDRKSPVGRSRGSSRFESGNVQESESTRPTSKSRPSPRITSSRRGLRIQNNGELANPTMQAEQDVVQEAASTRSTVQRRRTHLGNVESSRPEVNSAPEVRRRSSSRRQTSEEKVPRVKQDTKNNEERKYLPESDADTRSIKIDSIVDLDLPKLSPNIRTGRDSSRGKPEATTDRLDKTGPSVFSGGVEYSRSRTGRKIQTSYSPKDLELPVSGKFSRRRNAETTTATSNRRNQSNSRSSGRRENVQTRIRNFNPSVMQRRQDTASSESESIRVDIPLSVEITEIPSDPVSSTVTASRTESRRVGATSGRTRGRSTSGTENKITESTTSGSRGHSRRGSSRFAEPTLDTTERGSTTSVRTIVNRNSEYLLRSRSPETKSRNTEKTESRTRSRNRGADSTLGILENSSIQPELIKTTTSSAKTEPERRSRAPEIRSRNQADAKTVVQDVRGRARGRSKIETTNKSVPEIIITTTTEETPTVPETLTNLVTVQEILSTTSQSASSVETTTEVSTATRATSRGRGRKTLQDRKLPTEDIINNNLGFRGRSSSVTDPTTTARSNTARRSKTTSGSSKPETLPIENPGRTALRRRPSHIKDPVLESTTSTTSTSTTEQPTTQPVEIISKTFESTTSGFVEVVTSTKGPIRRGFKRLNIRPKDEKEELSTSSSIKSSESVNKSGRRGSKSSRKTGSGQNGGKSEKAEAEESDNYPADFKARLAQLKSKENKPVGSKTTARPGVQDRLKKLLDRRFNIEASRRPQPSEDTGDLTVAASEYLPPADLTVVPINTTPLSTTPVMDMDKNFMIHTFHSAFKKPATLFSTQSRLKLEAAQKLVKPGLLENDLQVEPATTIISLAKKSTERPTKFSISSKGNVEQITRRVPALEASSLVKPKYALQKQNRLSGSRAASRPEEFSTEKSSDNFIVERSTRTYNPKSRTTRVVEEPAVERATTSKTLGIKRPKSFGAVSRETEKVFDRTVHRTFQQKVTDVPNEVEDLPTPPTAPGRYTRKKTEVFRPFNPIPKSLSTADPLLSRKRDFRPRTATYRRHSELPTEPVESATNNEAISVAITPRIPKFHATIKTSTPAPRSVPAEPVLSVSVSGDASAPSQSVGISDSSNGASGSDASNIFSPTRSAFLASRNTSLLEQLRSTVAPLLGALGTKTPVFSGAYRNTNSANSVARITPSGAPPRFSARYKGAELFVRRPNVYRPTVPSVTSSTTPFAPVENAGAQPPIVVTSPGEPKVVTFYQALETASITNQLQTDILQQQQQQLGRVAQVDANATDGDTNGTTNANNDTTTVPTITTTITTTTSDNSQSTVTTADTTTSQPDTTQSPEISQRLLETSTAPTVSTDENTLVTTSVPEMTSATVTDPNQTTPEVTETTPAQTPELFSRLQETTTGFSISSEDLNEITTTYGASRDTTMISSEIPETILMQNLEVSSKLVEVTSVPSSMMGTITTQLSETTTMSTTELAPVDMVTNQPDAIQNSTEESILDSSSGTSELSTEMQSNMQTTEFQETTPSVMDASPNVLSRLQVEIETATSAAETTTSVLAETTQSTSGSDTMITPGIPESSTQLSSRVAESTTIVQVTEQRDAEITTIPSPINSEDTTSTSLVSTPITLTTESENNTAVTTTQSVLDALSLGDETSVGTDRIPDSTVPTDADQDSVTVGLVNDNVEQIQQTVGSGNSETTSNPVANNDMKIDTVPQDPRASIVLDTTTENSQTTISVINSRLAPVEQNSQIIDDTTLVGDSLNSNVIDITTQTSQMLGDTTTINSQDSKIVDTTLKNSQTTQQMLNLESTSATSMTTPTTEIPLESTTTRQDVVVENTTPISITNENSMLAQLMTMTLNFPVLEDTTQLVTSQENNIDPIATTTTTPNIVQTTSEITTENSSDSFLLGGFLDNTERKDLEMNAQTTQTAQTTITIPIELNRSVETSAQTVSDTTENTQIVQVPETTTMTLENVEQATMSSTAENTEAARTSENTIVPTESTDQTTTFTSLENFDVTTTLENRIQVEVETLTQFQQSVTQDTNNSDTTPEITARLLDITMSPMQPTSPVTQAQERTTLITTTPIITEQAQTNLGSDTTTEVTTNQQIETTLTTTPTTTTPNLTSDTPTMLDPLQDTTTPATAQRTAGDQATTQPDQTTSPSIPETTTMASMTTIGSSSSSLSSSDSPPTTTTVVSTTDTTLETTTETPTTSPAMIADLMATAVPETTTVVSETTVPEMTTSQSETTISLDDNIIPDSLDATTIAAAGIDTTTTSPMTTPIVDIMPRINTGETTTTDSSNTSNTQTTTTSSSSASTTTQSPTVITTMMDTTTIPSATTTEVTTMAATMANTASSTTTTTQQPPSTTQYLGRFGGSRLTPAPRFSSSSSTAAPLRDYVVYGIYPNKTIVRKRPEDNLIDARNVDSPYVIFGIYPDGKLVRKFPNGTIIPDPPRNPVEVVFSLRTTTSTTNRPGPVFYNQANQGYYNQNAALYNNRPVANLDQQNGFGDFNLGFTGNAIGPTGGARPDFTSVGRTTVTRKMSDVLLNTQMGTRANTASEIADLLPTSPNSNLGLASTTGVPSLSGNLQGGMIIQDTEKDEATRSKESGNQRTSVYIGQEKFINYWSDSTPNTNPRVLSVKINSAATSANVGPASASASIPSFDILSNGQSGGQVTAPPGFPWQDPLDQIFGITTESSVRAASVASNTLDDTSISVNGSIIVRPINPFVEVFTPVSSTIDSTVTTSTTTTMVPTTTSVAPITTTTSSTTTTTEAPATTTPATTTTTTTTTAAPTTTTTTTTTAAPTTTTTTTAASTSAEPIMSTESSIPKNPSTMSFQKQNAFGTTYDDLALLNALLQTPNSGTSAPKPLSQAEQLLANKILSLALGNPGPTRSPKAIGPANASPNSLFPVSTVRPSSEPVIIDLIRSTTRKPITTTAPITWKPVPIVKPVSNLEKSSATESTAGPFTWKPVPTLPTTGNPIRSTQTLASSTTKATSTSAAPVVITARTVTTPRPRKTTTVPPRLGFGAGFLEALFGGSLFGTATTQKPVPTTRKAVTARTTTTTTTTTTTITTTTAKPTTTTAKTTGAPPIPNNLKTSGSIQRNVEVKPRIVDVSKIHVVTPNSILSASEKPISPSIPTLLNNPNPRVPTLPSSTFSPEEDARFLAALLKNAQAVGNSGTSAGSPAPISKDDEAFLRAILSGKAKVEPATSGNNDAALLAAFLKAQGIEPSTPANKIREDLRLASLQKNQATPTRSSDGSFNTNKPRTTTQWSPSSTYPPPFFGPLANLGSSLGVGQSTSTRNGDDTVRSQVVNAAIGATKAFSQFLGAAITGAAQQLQSFVKNGTRYVSDVVG</sequence>
<evidence type="ECO:0000313" key="3">
    <source>
        <dbReference type="Proteomes" id="UP000694920"/>
    </source>
</evidence>
<evidence type="ECO:0000256" key="2">
    <source>
        <dbReference type="SAM" id="SignalP"/>
    </source>
</evidence>
<feature type="compositionally biased region" description="Basic and acidic residues" evidence="1">
    <location>
        <begin position="933"/>
        <end position="944"/>
    </location>
</feature>
<feature type="compositionally biased region" description="Low complexity" evidence="1">
    <location>
        <begin position="2182"/>
        <end position="2226"/>
    </location>
</feature>
<feature type="compositionally biased region" description="Polar residues" evidence="1">
    <location>
        <begin position="1597"/>
        <end position="1606"/>
    </location>
</feature>
<feature type="compositionally biased region" description="Polar residues" evidence="1">
    <location>
        <begin position="1365"/>
        <end position="1411"/>
    </location>
</feature>
<feature type="region of interest" description="Disordered" evidence="1">
    <location>
        <begin position="3261"/>
        <end position="3294"/>
    </location>
</feature>
<keyword evidence="3" id="KW-1185">Reference proteome</keyword>
<feature type="compositionally biased region" description="Polar residues" evidence="1">
    <location>
        <begin position="76"/>
        <end position="89"/>
    </location>
</feature>
<organism evidence="3 4">
    <name type="scientific">Cephus cinctus</name>
    <name type="common">Wheat stem sawfly</name>
    <dbReference type="NCBI Taxonomy" id="211228"/>
    <lineage>
        <taxon>Eukaryota</taxon>
        <taxon>Metazoa</taxon>
        <taxon>Ecdysozoa</taxon>
        <taxon>Arthropoda</taxon>
        <taxon>Hexapoda</taxon>
        <taxon>Insecta</taxon>
        <taxon>Pterygota</taxon>
        <taxon>Neoptera</taxon>
        <taxon>Endopterygota</taxon>
        <taxon>Hymenoptera</taxon>
        <taxon>Cephoidea</taxon>
        <taxon>Cephidae</taxon>
        <taxon>Cephus</taxon>
    </lineage>
</organism>
<protein>
    <submittedName>
        <fullName evidence="4">Serine-rich adhesin for platelets isoform X1</fullName>
    </submittedName>
</protein>
<feature type="compositionally biased region" description="Low complexity" evidence="1">
    <location>
        <begin position="2309"/>
        <end position="2339"/>
    </location>
</feature>
<feature type="compositionally biased region" description="Low complexity" evidence="1">
    <location>
        <begin position="1567"/>
        <end position="1584"/>
    </location>
</feature>
<feature type="compositionally biased region" description="Low complexity" evidence="1">
    <location>
        <begin position="55"/>
        <end position="71"/>
    </location>
</feature>
<feature type="compositionally biased region" description="Low complexity" evidence="1">
    <location>
        <begin position="690"/>
        <end position="703"/>
    </location>
</feature>
<feature type="compositionally biased region" description="Low complexity" evidence="1">
    <location>
        <begin position="526"/>
        <end position="544"/>
    </location>
</feature>
<feature type="compositionally biased region" description="Polar residues" evidence="1">
    <location>
        <begin position="1124"/>
        <end position="1136"/>
    </location>
</feature>
<feature type="compositionally biased region" description="Low complexity" evidence="1">
    <location>
        <begin position="1332"/>
        <end position="1359"/>
    </location>
</feature>
<feature type="signal peptide" evidence="2">
    <location>
        <begin position="1"/>
        <end position="20"/>
    </location>
</feature>
<feature type="compositionally biased region" description="Polar residues" evidence="1">
    <location>
        <begin position="3261"/>
        <end position="3290"/>
    </location>
</feature>
<feature type="region of interest" description="Disordered" evidence="1">
    <location>
        <begin position="2128"/>
        <end position="2226"/>
    </location>
</feature>
<feature type="region of interest" description="Disordered" evidence="1">
    <location>
        <begin position="2972"/>
        <end position="3008"/>
    </location>
</feature>
<dbReference type="RefSeq" id="XP_024944679.1">
    <property type="nucleotide sequence ID" value="XM_025088911.1"/>
</dbReference>
<feature type="compositionally biased region" description="Low complexity" evidence="1">
    <location>
        <begin position="627"/>
        <end position="645"/>
    </location>
</feature>
<feature type="compositionally biased region" description="Polar residues" evidence="1">
    <location>
        <begin position="316"/>
        <end position="325"/>
    </location>
</feature>
<feature type="region of interest" description="Disordered" evidence="1">
    <location>
        <begin position="3093"/>
        <end position="3112"/>
    </location>
</feature>
<evidence type="ECO:0000256" key="1">
    <source>
        <dbReference type="SAM" id="MobiDB-lite"/>
    </source>
</evidence>
<feature type="region of interest" description="Disordered" evidence="1">
    <location>
        <begin position="23"/>
        <end position="163"/>
    </location>
</feature>
<feature type="compositionally biased region" description="Basic and acidic residues" evidence="1">
    <location>
        <begin position="136"/>
        <end position="163"/>
    </location>
</feature>
<reference evidence="4" key="1">
    <citation type="submission" date="2025-08" db="UniProtKB">
        <authorList>
            <consortium name="RefSeq"/>
        </authorList>
    </citation>
    <scope>IDENTIFICATION</scope>
</reference>
<feature type="region of interest" description="Disordered" evidence="1">
    <location>
        <begin position="2305"/>
        <end position="2339"/>
    </location>
</feature>
<dbReference type="GeneID" id="107271737"/>
<feature type="compositionally biased region" description="Polar residues" evidence="1">
    <location>
        <begin position="2151"/>
        <end position="2181"/>
    </location>
</feature>
<feature type="compositionally biased region" description="Low complexity" evidence="1">
    <location>
        <begin position="2774"/>
        <end position="2831"/>
    </location>
</feature>
<feature type="compositionally biased region" description="Low complexity" evidence="1">
    <location>
        <begin position="331"/>
        <end position="359"/>
    </location>
</feature>
<feature type="compositionally biased region" description="Low complexity" evidence="1">
    <location>
        <begin position="2128"/>
        <end position="2145"/>
    </location>
</feature>
<feature type="chain" id="PRO_5042573869" evidence="2">
    <location>
        <begin position="21"/>
        <end position="3368"/>
    </location>
</feature>
<evidence type="ECO:0000313" key="4">
    <source>
        <dbReference type="RefSeq" id="XP_024944679.1"/>
    </source>
</evidence>